<dbReference type="AlphaFoldDB" id="A0A9D9ILE4"/>
<keyword evidence="1" id="KW-1133">Transmembrane helix</keyword>
<feature type="transmembrane region" description="Helical" evidence="1">
    <location>
        <begin position="203"/>
        <end position="224"/>
    </location>
</feature>
<feature type="transmembrane region" description="Helical" evidence="1">
    <location>
        <begin position="161"/>
        <end position="183"/>
    </location>
</feature>
<dbReference type="InterPro" id="IPR011138">
    <property type="entry name" value="Cytochrome_b-558"/>
</dbReference>
<dbReference type="CDD" id="cd03498">
    <property type="entry name" value="SQR_TypeB_2_TM"/>
    <property type="match status" value="1"/>
</dbReference>
<dbReference type="EMBL" id="JADIMD010000053">
    <property type="protein sequence ID" value="MBO8474420.1"/>
    <property type="molecule type" value="Genomic_DNA"/>
</dbReference>
<evidence type="ECO:0000313" key="2">
    <source>
        <dbReference type="EMBL" id="MBO8474420.1"/>
    </source>
</evidence>
<dbReference type="GO" id="GO:0016020">
    <property type="term" value="C:membrane"/>
    <property type="evidence" value="ECO:0007669"/>
    <property type="project" value="InterPro"/>
</dbReference>
<dbReference type="InterPro" id="IPR034804">
    <property type="entry name" value="SQR/QFR_C/D"/>
</dbReference>
<comment type="caution">
    <text evidence="2">The sequence shown here is derived from an EMBL/GenBank/DDBJ whole genome shotgun (WGS) entry which is preliminary data.</text>
</comment>
<accession>A0A9D9ILE4</accession>
<evidence type="ECO:0000313" key="3">
    <source>
        <dbReference type="Proteomes" id="UP000823757"/>
    </source>
</evidence>
<gene>
    <name evidence="2" type="ORF">IAB91_03900</name>
</gene>
<reference evidence="2" key="2">
    <citation type="journal article" date="2021" name="PeerJ">
        <title>Extensive microbial diversity within the chicken gut microbiome revealed by metagenomics and culture.</title>
        <authorList>
            <person name="Gilroy R."/>
            <person name="Ravi A."/>
            <person name="Getino M."/>
            <person name="Pursley I."/>
            <person name="Horton D.L."/>
            <person name="Alikhan N.F."/>
            <person name="Baker D."/>
            <person name="Gharbi K."/>
            <person name="Hall N."/>
            <person name="Watson M."/>
            <person name="Adriaenssens E.M."/>
            <person name="Foster-Nyarko E."/>
            <person name="Jarju S."/>
            <person name="Secka A."/>
            <person name="Antonio M."/>
            <person name="Oren A."/>
            <person name="Chaudhuri R.R."/>
            <person name="La Ragione R."/>
            <person name="Hildebrand F."/>
            <person name="Pallen M.J."/>
        </authorList>
    </citation>
    <scope>NUCLEOTIDE SEQUENCE</scope>
    <source>
        <strain evidence="2">B1-13419</strain>
    </source>
</reference>
<proteinExistence type="predicted"/>
<protein>
    <submittedName>
        <fullName evidence="2">Succinate dehydrogenase cytochrome b subunit</fullName>
    </submittedName>
</protein>
<evidence type="ECO:0000256" key="1">
    <source>
        <dbReference type="SAM" id="Phobius"/>
    </source>
</evidence>
<sequence length="227" mass="25832">MANIFTSSIGKKLIMSISGLFLIIFLLLHLTINFFSVIDSCTGNFGSPDGLFALGCEFMSTPIVTIMVPVLAFGFIIHIIYACYLTYCNIQTRGGYNRYEVASKARTESWASKNMLVLGIIVLGLIALHLTHFWDEMQLKEFMGQEATDPYLLLTTTFGHWWMVVLYIVWFAALWFHLTHGFWSAFQTIGWSNKLWEKRLKVIGYIFATIIFLGFTTVAINGFIQAM</sequence>
<feature type="transmembrane region" description="Helical" evidence="1">
    <location>
        <begin position="115"/>
        <end position="134"/>
    </location>
</feature>
<name>A0A9D9ILE4_9BACT</name>
<keyword evidence="1" id="KW-0812">Transmembrane</keyword>
<dbReference type="NCBIfam" id="TIGR02046">
    <property type="entry name" value="sdhC_b558_fam"/>
    <property type="match status" value="1"/>
</dbReference>
<dbReference type="Gene3D" id="1.20.1300.10">
    <property type="entry name" value="Fumarate reductase/succinate dehydrogenase, transmembrane subunit"/>
    <property type="match status" value="1"/>
</dbReference>
<dbReference type="SUPFAM" id="SSF81343">
    <property type="entry name" value="Fumarate reductase respiratory complex transmembrane subunits"/>
    <property type="match status" value="1"/>
</dbReference>
<dbReference type="Proteomes" id="UP000823757">
    <property type="component" value="Unassembled WGS sequence"/>
</dbReference>
<keyword evidence="1" id="KW-0472">Membrane</keyword>
<feature type="transmembrane region" description="Helical" evidence="1">
    <location>
        <begin position="12"/>
        <end position="38"/>
    </location>
</feature>
<reference evidence="2" key="1">
    <citation type="submission" date="2020-10" db="EMBL/GenBank/DDBJ databases">
        <authorList>
            <person name="Gilroy R."/>
        </authorList>
    </citation>
    <scope>NUCLEOTIDE SEQUENCE</scope>
    <source>
        <strain evidence="2">B1-13419</strain>
    </source>
</reference>
<feature type="transmembrane region" description="Helical" evidence="1">
    <location>
        <begin position="58"/>
        <end position="84"/>
    </location>
</feature>
<organism evidence="2 3">
    <name type="scientific">Candidatus Cryptobacteroides faecigallinarum</name>
    <dbReference type="NCBI Taxonomy" id="2840763"/>
    <lineage>
        <taxon>Bacteria</taxon>
        <taxon>Pseudomonadati</taxon>
        <taxon>Bacteroidota</taxon>
        <taxon>Bacteroidia</taxon>
        <taxon>Bacteroidales</taxon>
        <taxon>Candidatus Cryptobacteroides</taxon>
    </lineage>
</organism>